<keyword evidence="4" id="KW-1185">Reference proteome</keyword>
<dbReference type="Proteomes" id="UP000230069">
    <property type="component" value="Unassembled WGS sequence"/>
</dbReference>
<dbReference type="PANTHER" id="PTHR34199:SF1">
    <property type="entry name" value="HISTONE-LYSINE N-METHYLTRANSFERASE, H3 LYSINE-79 SPECIFIC-LIKE PROTEIN"/>
    <property type="match status" value="1"/>
</dbReference>
<dbReference type="SMART" id="SM00496">
    <property type="entry name" value="IENR2"/>
    <property type="match status" value="2"/>
</dbReference>
<evidence type="ECO:0000259" key="2">
    <source>
        <dbReference type="SMART" id="SM00496"/>
    </source>
</evidence>
<protein>
    <recommendedName>
        <fullName evidence="2">Nuclease associated modular domain-containing protein</fullName>
    </recommendedName>
</protein>
<gene>
    <name evidence="3" type="ORF">AQUCO_05500010v1</name>
</gene>
<accession>A0A2G5CHX0</accession>
<dbReference type="PANTHER" id="PTHR34199">
    <property type="entry name" value="NUMOD3 MOTIF FAMILY PROTEIN, EXPRESSED"/>
    <property type="match status" value="1"/>
</dbReference>
<dbReference type="GO" id="GO:0003677">
    <property type="term" value="F:DNA binding"/>
    <property type="evidence" value="ECO:0007669"/>
    <property type="project" value="InterPro"/>
</dbReference>
<sequence length="373" mass="43388">RLLVPISPIDCVPNTLRRTLFICMVDGHHSLPTITQSNYRIPLMEIRCRSFTTVNSFSRIYSVDTLQYSVNFGESTQISFKPQVNANLTWNHTFDKERHVDTVDYLENIGVEDDKETERRRKISLANTGKTPWNLGKKHSAETRQLIKQRTIEALKDPKVKSFFIYQVRKKMSSSHHPHSEEIKAKIGMAQKRVWRKRLKLIISKEKFYRIWTESIAEAAKKGCFDQQELDWDSYAKMTAELARQQLQLAADKEKAKQKAKEIAKLKAAREKAERMARCALRKKEKEEKAKFRGEIKKRLRRMKAEITKVRKMKFVDGQSTIAGDVTNSHQPVVENLDLEFIKREKSQRDLSLADQIQAVKQKRAQNEALGKS</sequence>
<reference evidence="3 4" key="1">
    <citation type="submission" date="2017-09" db="EMBL/GenBank/DDBJ databases">
        <title>WGS assembly of Aquilegia coerulea Goldsmith.</title>
        <authorList>
            <person name="Hodges S."/>
            <person name="Kramer E."/>
            <person name="Nordborg M."/>
            <person name="Tomkins J."/>
            <person name="Borevitz J."/>
            <person name="Derieg N."/>
            <person name="Yan J."/>
            <person name="Mihaltcheva S."/>
            <person name="Hayes R.D."/>
            <person name="Rokhsar D."/>
        </authorList>
    </citation>
    <scope>NUCLEOTIDE SEQUENCE [LARGE SCALE GENOMIC DNA]</scope>
    <source>
        <strain evidence="4">cv. Goldsmith</strain>
    </source>
</reference>
<proteinExistence type="predicted"/>
<dbReference type="AlphaFoldDB" id="A0A2G5CHX0"/>
<feature type="non-terminal residue" evidence="3">
    <location>
        <position position="1"/>
    </location>
</feature>
<feature type="domain" description="Nuclease associated modular" evidence="2">
    <location>
        <begin position="175"/>
        <end position="191"/>
    </location>
</feature>
<evidence type="ECO:0000256" key="1">
    <source>
        <dbReference type="SAM" id="Coils"/>
    </source>
</evidence>
<organism evidence="3 4">
    <name type="scientific">Aquilegia coerulea</name>
    <name type="common">Rocky mountain columbine</name>
    <dbReference type="NCBI Taxonomy" id="218851"/>
    <lineage>
        <taxon>Eukaryota</taxon>
        <taxon>Viridiplantae</taxon>
        <taxon>Streptophyta</taxon>
        <taxon>Embryophyta</taxon>
        <taxon>Tracheophyta</taxon>
        <taxon>Spermatophyta</taxon>
        <taxon>Magnoliopsida</taxon>
        <taxon>Ranunculales</taxon>
        <taxon>Ranunculaceae</taxon>
        <taxon>Thalictroideae</taxon>
        <taxon>Aquilegia</taxon>
    </lineage>
</organism>
<dbReference type="InterPro" id="IPR003611">
    <property type="entry name" value="NUMOD3"/>
</dbReference>
<dbReference type="InParanoid" id="A0A2G5CHX0"/>
<dbReference type="FunCoup" id="A0A2G5CHX0">
    <property type="interactions" value="586"/>
</dbReference>
<dbReference type="EMBL" id="KZ305072">
    <property type="protein sequence ID" value="PIA30437.1"/>
    <property type="molecule type" value="Genomic_DNA"/>
</dbReference>
<dbReference type="Pfam" id="PF07460">
    <property type="entry name" value="NUMOD3"/>
    <property type="match status" value="1"/>
</dbReference>
<feature type="domain" description="Nuclease associated modular" evidence="2">
    <location>
        <begin position="135"/>
        <end position="151"/>
    </location>
</feature>
<keyword evidence="1" id="KW-0175">Coiled coil</keyword>
<evidence type="ECO:0000313" key="3">
    <source>
        <dbReference type="EMBL" id="PIA30437.1"/>
    </source>
</evidence>
<evidence type="ECO:0000313" key="4">
    <source>
        <dbReference type="Proteomes" id="UP000230069"/>
    </source>
</evidence>
<dbReference type="OrthoDB" id="6013at2759"/>
<name>A0A2G5CHX0_AQUCA</name>
<feature type="coiled-coil region" evidence="1">
    <location>
        <begin position="235"/>
        <end position="290"/>
    </location>
</feature>